<dbReference type="InterPro" id="IPR012349">
    <property type="entry name" value="Split_barrel_FMN-bd"/>
</dbReference>
<evidence type="ECO:0000256" key="1">
    <source>
        <dbReference type="SAM" id="MobiDB-lite"/>
    </source>
</evidence>
<dbReference type="PANTHER" id="PTHR34071">
    <property type="entry name" value="5-NITROIMIDAZOLE ANTIBIOTICS RESISTANCE PROTEIN, NIMA-FAMILY-RELATED PROTEIN-RELATED"/>
    <property type="match status" value="1"/>
</dbReference>
<dbReference type="PANTHER" id="PTHR34071:SF2">
    <property type="entry name" value="FLAVIN-NUCLEOTIDE-BINDING PROTEIN"/>
    <property type="match status" value="1"/>
</dbReference>
<proteinExistence type="predicted"/>
<dbReference type="AlphaFoldDB" id="A0A1T4RJH9"/>
<protein>
    <submittedName>
        <fullName evidence="2">Pyridoxamine 5'-phosphate oxidase</fullName>
    </submittedName>
</protein>
<gene>
    <name evidence="2" type="ORF">SAMN02745126_03840</name>
</gene>
<dbReference type="RefSeq" id="WP_085935525.1">
    <property type="nucleotide sequence ID" value="NZ_FUWJ01000005.1"/>
</dbReference>
<dbReference type="Gene3D" id="2.30.110.10">
    <property type="entry name" value="Electron Transport, Fmn-binding Protein, Chain A"/>
    <property type="match status" value="1"/>
</dbReference>
<dbReference type="OrthoDB" id="9794935at2"/>
<sequence length="185" mass="20936">MSNPPPQVRRADRLMADEQARDFMLHGRTGRLATVSADGSPYCIPLLYVCLDGEILVHNTAARGHLRLNVDREPRVCFEVDEAGEVFDYGRFECDVSIAHRSVIAFGLIRIIEDRSVKQHFCDALMAKYHGRDVGRPKGFYPRLDDITVYAITIERLTGKETPLPARSEQWPARDNTKTPDVRAP</sequence>
<dbReference type="EMBL" id="FUWJ01000005">
    <property type="protein sequence ID" value="SKA15821.1"/>
    <property type="molecule type" value="Genomic_DNA"/>
</dbReference>
<dbReference type="STRING" id="225324.SAMN02745126_03840"/>
<dbReference type="Pfam" id="PF12900">
    <property type="entry name" value="Pyridox_ox_2"/>
    <property type="match status" value="1"/>
</dbReference>
<accession>A0A1T4RJH9</accession>
<dbReference type="Proteomes" id="UP000190092">
    <property type="component" value="Unassembled WGS sequence"/>
</dbReference>
<evidence type="ECO:0000313" key="3">
    <source>
        <dbReference type="Proteomes" id="UP000190092"/>
    </source>
</evidence>
<organism evidence="2 3">
    <name type="scientific">Enhydrobacter aerosaccus</name>
    <dbReference type="NCBI Taxonomy" id="225324"/>
    <lineage>
        <taxon>Bacteria</taxon>
        <taxon>Pseudomonadati</taxon>
        <taxon>Pseudomonadota</taxon>
        <taxon>Alphaproteobacteria</taxon>
        <taxon>Hyphomicrobiales</taxon>
        <taxon>Enhydrobacter</taxon>
    </lineage>
</organism>
<keyword evidence="3" id="KW-1185">Reference proteome</keyword>
<evidence type="ECO:0000313" key="2">
    <source>
        <dbReference type="EMBL" id="SKA15821.1"/>
    </source>
</evidence>
<name>A0A1T4RJH9_9HYPH</name>
<dbReference type="InterPro" id="IPR024747">
    <property type="entry name" value="Pyridox_Oxase-rel"/>
</dbReference>
<feature type="compositionally biased region" description="Basic and acidic residues" evidence="1">
    <location>
        <begin position="175"/>
        <end position="185"/>
    </location>
</feature>
<reference evidence="3" key="1">
    <citation type="submission" date="2017-02" db="EMBL/GenBank/DDBJ databases">
        <authorList>
            <person name="Varghese N."/>
            <person name="Submissions S."/>
        </authorList>
    </citation>
    <scope>NUCLEOTIDE SEQUENCE [LARGE SCALE GENOMIC DNA]</scope>
    <source>
        <strain evidence="3">ATCC 27094</strain>
    </source>
</reference>
<dbReference type="SUPFAM" id="SSF50475">
    <property type="entry name" value="FMN-binding split barrel"/>
    <property type="match status" value="1"/>
</dbReference>
<feature type="region of interest" description="Disordered" evidence="1">
    <location>
        <begin position="163"/>
        <end position="185"/>
    </location>
</feature>